<accession>A0AAQ3SYI5</accession>
<evidence type="ECO:0000313" key="1">
    <source>
        <dbReference type="EMBL" id="WVZ63239.1"/>
    </source>
</evidence>
<dbReference type="Proteomes" id="UP001341281">
    <property type="component" value="Chromosome 03"/>
</dbReference>
<name>A0AAQ3SYI5_PASNO</name>
<organism evidence="1 2">
    <name type="scientific">Paspalum notatum var. saurae</name>
    <dbReference type="NCBI Taxonomy" id="547442"/>
    <lineage>
        <taxon>Eukaryota</taxon>
        <taxon>Viridiplantae</taxon>
        <taxon>Streptophyta</taxon>
        <taxon>Embryophyta</taxon>
        <taxon>Tracheophyta</taxon>
        <taxon>Spermatophyta</taxon>
        <taxon>Magnoliopsida</taxon>
        <taxon>Liliopsida</taxon>
        <taxon>Poales</taxon>
        <taxon>Poaceae</taxon>
        <taxon>PACMAD clade</taxon>
        <taxon>Panicoideae</taxon>
        <taxon>Andropogonodae</taxon>
        <taxon>Paspaleae</taxon>
        <taxon>Paspalinae</taxon>
        <taxon>Paspalum</taxon>
    </lineage>
</organism>
<sequence length="77" mass="9010">MEARPTDDIRIVCDYPDVFSDELPGMPPDRDIEFLIELLPRTAPIAMRQYRMAHIEHEEVKKNINELLAKGYIRLSL</sequence>
<dbReference type="PANTHER" id="PTHR15503">
    <property type="entry name" value="LDOC1 RELATED"/>
    <property type="match status" value="1"/>
</dbReference>
<dbReference type="AlphaFoldDB" id="A0AAQ3SYI5"/>
<dbReference type="EMBL" id="CP144747">
    <property type="protein sequence ID" value="WVZ63239.1"/>
    <property type="molecule type" value="Genomic_DNA"/>
</dbReference>
<dbReference type="PANTHER" id="PTHR15503:SF45">
    <property type="entry name" value="RNA-DIRECTED DNA POLYMERASE HOMOLOG"/>
    <property type="match status" value="1"/>
</dbReference>
<dbReference type="InterPro" id="IPR032567">
    <property type="entry name" value="RTL1-rel"/>
</dbReference>
<protein>
    <recommendedName>
        <fullName evidence="3">Reverse transcriptase domain-containing protein</fullName>
    </recommendedName>
</protein>
<evidence type="ECO:0000313" key="2">
    <source>
        <dbReference type="Proteomes" id="UP001341281"/>
    </source>
</evidence>
<evidence type="ECO:0008006" key="3">
    <source>
        <dbReference type="Google" id="ProtNLM"/>
    </source>
</evidence>
<dbReference type="InterPro" id="IPR043502">
    <property type="entry name" value="DNA/RNA_pol_sf"/>
</dbReference>
<gene>
    <name evidence="1" type="ORF">U9M48_012884</name>
</gene>
<dbReference type="SUPFAM" id="SSF56672">
    <property type="entry name" value="DNA/RNA polymerases"/>
    <property type="match status" value="1"/>
</dbReference>
<proteinExistence type="predicted"/>
<dbReference type="Gene3D" id="3.10.10.10">
    <property type="entry name" value="HIV Type 1 Reverse Transcriptase, subunit A, domain 1"/>
    <property type="match status" value="1"/>
</dbReference>
<reference evidence="1 2" key="1">
    <citation type="submission" date="2024-02" db="EMBL/GenBank/DDBJ databases">
        <title>High-quality chromosome-scale genome assembly of Pensacola bahiagrass (Paspalum notatum Flugge var. saurae).</title>
        <authorList>
            <person name="Vega J.M."/>
            <person name="Podio M."/>
            <person name="Orjuela J."/>
            <person name="Siena L.A."/>
            <person name="Pessino S.C."/>
            <person name="Combes M.C."/>
            <person name="Mariac C."/>
            <person name="Albertini E."/>
            <person name="Pupilli F."/>
            <person name="Ortiz J.P.A."/>
            <person name="Leblanc O."/>
        </authorList>
    </citation>
    <scope>NUCLEOTIDE SEQUENCE [LARGE SCALE GENOMIC DNA]</scope>
    <source>
        <strain evidence="1">R1</strain>
        <tissue evidence="1">Leaf</tissue>
    </source>
</reference>
<keyword evidence="2" id="KW-1185">Reference proteome</keyword>